<dbReference type="EMBL" id="LFDV01000002">
    <property type="protein sequence ID" value="KTB48152.1"/>
    <property type="molecule type" value="Genomic_DNA"/>
</dbReference>
<protein>
    <recommendedName>
        <fullName evidence="1">DUF362 domain-containing protein</fullName>
    </recommendedName>
</protein>
<dbReference type="OrthoDB" id="150158at2"/>
<reference evidence="2 3" key="1">
    <citation type="submission" date="2015-06" db="EMBL/GenBank/DDBJ databases">
        <title>Genome sequence of the organohalide-respiring Dehalogenimonas alkenigignens type strain (IP3-3T).</title>
        <authorList>
            <person name="Key T.A."/>
            <person name="Richmond D.P."/>
            <person name="Bowman K.S."/>
            <person name="Cho Y.-J."/>
            <person name="Chun J."/>
            <person name="da Costa M.S."/>
            <person name="Rainey F.A."/>
            <person name="Moe W.M."/>
        </authorList>
    </citation>
    <scope>NUCLEOTIDE SEQUENCE [LARGE SCALE GENOMIC DNA]</scope>
    <source>
        <strain evidence="2 3">IP3-3</strain>
    </source>
</reference>
<name>A0A0W0GHZ5_9CHLR</name>
<accession>A0A0W0GHZ5</accession>
<dbReference type="RefSeq" id="WP_058439181.1">
    <property type="nucleotide sequence ID" value="NZ_KQ758903.1"/>
</dbReference>
<sequence>MIYSASQFTFKAPEAISRARRVLIKPSAHFAAGYPVTTSRDMITRIIKGIRWISDADIIILDGTPGGEPVKPVFQSLGYDFPRVLTLDVKDSTWVEVDNPLPKPFIVPTFWIPNIILSSDYLISVTPLKVVKGQGHFTIANLMSLLPIVKYGGGKDGWKNLHAMGLDKVLADLYFTLPFDMGIVEARQKFITDEDPLHGTAEEVGKIYMGKPFDVDLEISETMGIKADYLENIKLGRQEIEI</sequence>
<feature type="domain" description="DUF362" evidence="1">
    <location>
        <begin position="22"/>
        <end position="211"/>
    </location>
</feature>
<gene>
    <name evidence="2" type="ORF">DEALK_09970</name>
</gene>
<dbReference type="STRING" id="1217799.DEALK_09970"/>
<organism evidence="2 3">
    <name type="scientific">Dehalogenimonas alkenigignens</name>
    <dbReference type="NCBI Taxonomy" id="1217799"/>
    <lineage>
        <taxon>Bacteria</taxon>
        <taxon>Bacillati</taxon>
        <taxon>Chloroflexota</taxon>
        <taxon>Dehalococcoidia</taxon>
        <taxon>Dehalococcoidales</taxon>
        <taxon>Dehalococcoidaceae</taxon>
        <taxon>Dehalogenimonas</taxon>
    </lineage>
</organism>
<comment type="caution">
    <text evidence="2">The sequence shown here is derived from an EMBL/GenBank/DDBJ whole genome shotgun (WGS) entry which is preliminary data.</text>
</comment>
<dbReference type="Proteomes" id="UP000053947">
    <property type="component" value="Unassembled WGS sequence"/>
</dbReference>
<dbReference type="Pfam" id="PF04015">
    <property type="entry name" value="DUF362"/>
    <property type="match status" value="1"/>
</dbReference>
<dbReference type="AlphaFoldDB" id="A0A0W0GHZ5"/>
<dbReference type="InterPro" id="IPR007160">
    <property type="entry name" value="DUF362"/>
</dbReference>
<proteinExistence type="predicted"/>
<keyword evidence="3" id="KW-1185">Reference proteome</keyword>
<evidence type="ECO:0000259" key="1">
    <source>
        <dbReference type="Pfam" id="PF04015"/>
    </source>
</evidence>
<evidence type="ECO:0000313" key="3">
    <source>
        <dbReference type="Proteomes" id="UP000053947"/>
    </source>
</evidence>
<evidence type="ECO:0000313" key="2">
    <source>
        <dbReference type="EMBL" id="KTB48152.1"/>
    </source>
</evidence>